<protein>
    <recommendedName>
        <fullName evidence="3">Baseplate protein J-like domain-containing protein</fullName>
    </recommendedName>
</protein>
<dbReference type="AlphaFoldDB" id="A0A238H501"/>
<dbReference type="Proteomes" id="UP000198460">
    <property type="component" value="Unassembled WGS sequence"/>
</dbReference>
<proteinExistence type="predicted"/>
<accession>A0A238H501</accession>
<gene>
    <name evidence="1" type="ORF">BSIN_3323</name>
</gene>
<dbReference type="InterPro" id="IPR011749">
    <property type="entry name" value="CHP02243"/>
</dbReference>
<sequence length="774" mass="79699">MEVYAARAKASLFAASWIGAPSTQTNSAVATTRYVQPTIANAWGAAFPDLLLASSPQPAVEVPLDAVYDQIKPGSWVAIRRPGVSGAAATLQPATTFHVVVDLRSAALATGPAASAGGSLSTSLSAATGAAAPAGSGFAAKVTVLKLDPPWLSDLTGQSAAAWNTAVNSTALLRETIVYAQSEAMKLADEPLDADVGASAVDLAGLYEGLEAGRWVIVSGQRTDVPHTSGVTASELAMVAGVRQGVEAPGSIAWPFAAPPFATICYTSDADVYGDRLVVGTLPDNQPPSANTPGVPSFFDGIALPATLNQQYADQVQLAPGFYASAYVPTADERAGSFASFDGLLVDPVTHIPYPGGQLNWEKDRVFAWRITTQAPHTVLDLATPLAYTYERGTTTLYGNVADATHGQSTGEVLGNGDATADFQTFALHQSPLTYLSAPTASGVASTLNVRVNDLQWRELGDLSAAAPLQRAYVGSEDDSGVTSVTFGNGAHGARVPSGVANVKASYRYGLGRAGNVPAWSISQLATHPLGAQAVVNPLPATGGADADRIGDARANAPAAVMALERLVSVRDYADFARTFAGIGKASAVKLSDGVRELVHVTVAGVDDIPIDATSDLYANLLAALQRYGDPHLPVALDARRVRLLVIAAGVGLQPDYAWEAVEPALRAALLACFGFDARALGQSAYLSEAVAAAQRVPGVAWLDVTCFDSVPDTMSAAQLAALGSTLQLNTSVASSPARATAAASGQRAAIAPAELAYLTADLPDTLLLTQLNA</sequence>
<evidence type="ECO:0000313" key="1">
    <source>
        <dbReference type="EMBL" id="SMG00255.1"/>
    </source>
</evidence>
<dbReference type="NCBIfam" id="TIGR02243">
    <property type="entry name" value="putative baseplate assembly protein"/>
    <property type="match status" value="1"/>
</dbReference>
<evidence type="ECO:0000313" key="2">
    <source>
        <dbReference type="Proteomes" id="UP000198460"/>
    </source>
</evidence>
<dbReference type="EMBL" id="FXAN01000051">
    <property type="protein sequence ID" value="SMG00255.1"/>
    <property type="molecule type" value="Genomic_DNA"/>
</dbReference>
<name>A0A238H501_9BURK</name>
<reference evidence="1 2" key="1">
    <citation type="submission" date="2017-04" db="EMBL/GenBank/DDBJ databases">
        <authorList>
            <person name="Afonso C.L."/>
            <person name="Miller P.J."/>
            <person name="Scott M.A."/>
            <person name="Spackman E."/>
            <person name="Goraichik I."/>
            <person name="Dimitrov K.M."/>
            <person name="Suarez D.L."/>
            <person name="Swayne D.E."/>
        </authorList>
    </citation>
    <scope>NUCLEOTIDE SEQUENCE [LARGE SCALE GENOMIC DNA]</scope>
    <source>
        <strain evidence="1">LMG 28154</strain>
    </source>
</reference>
<organism evidence="1 2">
    <name type="scientific">Burkholderia singularis</name>
    <dbReference type="NCBI Taxonomy" id="1503053"/>
    <lineage>
        <taxon>Bacteria</taxon>
        <taxon>Pseudomonadati</taxon>
        <taxon>Pseudomonadota</taxon>
        <taxon>Betaproteobacteria</taxon>
        <taxon>Burkholderiales</taxon>
        <taxon>Burkholderiaceae</taxon>
        <taxon>Burkholderia</taxon>
        <taxon>pseudomallei group</taxon>
    </lineage>
</organism>
<evidence type="ECO:0008006" key="3">
    <source>
        <dbReference type="Google" id="ProtNLM"/>
    </source>
</evidence>